<reference evidence="4" key="1">
    <citation type="submission" date="2023-09" db="EMBL/GenBank/DDBJ databases">
        <title>Undibacterium sp. 20NA77.5 isolated from freshwater.</title>
        <authorList>
            <person name="Le V."/>
            <person name="Ko S.-R."/>
            <person name="Ahn C.-Y."/>
            <person name="Oh H.-M."/>
        </authorList>
    </citation>
    <scope>NUCLEOTIDE SEQUENCE</scope>
    <source>
        <strain evidence="4">20NA77.5</strain>
    </source>
</reference>
<dbReference type="RefSeq" id="WP_309481314.1">
    <property type="nucleotide sequence ID" value="NZ_CP133720.1"/>
</dbReference>
<keyword evidence="4" id="KW-0238">DNA-binding</keyword>
<evidence type="ECO:0000313" key="5">
    <source>
        <dbReference type="Proteomes" id="UP001181355"/>
    </source>
</evidence>
<keyword evidence="5" id="KW-1185">Reference proteome</keyword>
<name>A0ABY9RF19_9BURK</name>
<keyword evidence="2" id="KW-0808">Transferase</keyword>
<gene>
    <name evidence="4" type="primary">ybiB</name>
    <name evidence="4" type="ORF">RF679_14360</name>
</gene>
<evidence type="ECO:0000256" key="2">
    <source>
        <dbReference type="ARBA" id="ARBA00022679"/>
    </source>
</evidence>
<dbReference type="Gene3D" id="3.40.1030.10">
    <property type="entry name" value="Nucleoside phosphorylase/phosphoribosyltransferase catalytic domain"/>
    <property type="match status" value="1"/>
</dbReference>
<dbReference type="InterPro" id="IPR035902">
    <property type="entry name" value="Nuc_phospho_transferase"/>
</dbReference>
<feature type="domain" description="Glycosyl transferase family 3 N-terminal" evidence="3">
    <location>
        <begin position="12"/>
        <end position="75"/>
    </location>
</feature>
<proteinExistence type="predicted"/>
<dbReference type="SUPFAM" id="SSF52418">
    <property type="entry name" value="Nucleoside phosphorylase/phosphoribosyltransferase catalytic domain"/>
    <property type="match status" value="1"/>
</dbReference>
<dbReference type="PANTHER" id="PTHR43285:SF4">
    <property type="entry name" value="TRANSFERASE"/>
    <property type="match status" value="1"/>
</dbReference>
<protein>
    <submittedName>
        <fullName evidence="4">DNA-binding protein YbiB</fullName>
    </submittedName>
</protein>
<dbReference type="PANTHER" id="PTHR43285">
    <property type="entry name" value="ANTHRANILATE PHOSPHORIBOSYLTRANSFERASE"/>
    <property type="match status" value="1"/>
</dbReference>
<evidence type="ECO:0000313" key="4">
    <source>
        <dbReference type="EMBL" id="WMW79820.1"/>
    </source>
</evidence>
<dbReference type="NCBIfam" id="NF006005">
    <property type="entry name" value="PRK08136.1"/>
    <property type="match status" value="1"/>
</dbReference>
<dbReference type="EMBL" id="CP133720">
    <property type="protein sequence ID" value="WMW79820.1"/>
    <property type="molecule type" value="Genomic_DNA"/>
</dbReference>
<evidence type="ECO:0000259" key="3">
    <source>
        <dbReference type="Pfam" id="PF02885"/>
    </source>
</evidence>
<evidence type="ECO:0000256" key="1">
    <source>
        <dbReference type="ARBA" id="ARBA00022676"/>
    </source>
</evidence>
<accession>A0ABY9RF19</accession>
<sequence length="320" mass="34908">MSNHLETFAAAKYIKQIGRGKEGARSLTRDEAQELYGAMLDQRVSELELGGILLAMRIKGESIDEIDGFLAAAKQRMTLLQKPISAKYAPVIIPTYNGARKRPNLTPLLAFLLAREGVPVLLHGVRTDPGRTASAEIWQALGCSLATSVAQANQQLAQDLVSFLPLDVLMPGMHALLEKRRILGLRSSTHTLVKVMQVFDCAALRLTSYTHPEYQVLLHDYYSQRLSGAQGAALLMRGTEGETVASTGRAQQISLYRADGTTVLQEQQASLEQEHPDLPSAIDAPTTALWIADVIRGERPVPVNIAQQVAYCKQVAASLL</sequence>
<dbReference type="Proteomes" id="UP001181355">
    <property type="component" value="Chromosome"/>
</dbReference>
<organism evidence="4 5">
    <name type="scientific">Undibacterium cyanobacteriorum</name>
    <dbReference type="NCBI Taxonomy" id="3073561"/>
    <lineage>
        <taxon>Bacteria</taxon>
        <taxon>Pseudomonadati</taxon>
        <taxon>Pseudomonadota</taxon>
        <taxon>Betaproteobacteria</taxon>
        <taxon>Burkholderiales</taxon>
        <taxon>Oxalobacteraceae</taxon>
        <taxon>Undibacterium</taxon>
    </lineage>
</organism>
<dbReference type="Pfam" id="PF02885">
    <property type="entry name" value="Glycos_trans_3N"/>
    <property type="match status" value="1"/>
</dbReference>
<dbReference type="InterPro" id="IPR036320">
    <property type="entry name" value="Glycosyl_Trfase_fam3_N_dom_sf"/>
</dbReference>
<dbReference type="Gene3D" id="1.20.970.10">
    <property type="entry name" value="Transferase, Pyrimidine Nucleoside Phosphorylase, Chain C"/>
    <property type="match status" value="1"/>
</dbReference>
<keyword evidence="1" id="KW-0328">Glycosyltransferase</keyword>
<dbReference type="InterPro" id="IPR005940">
    <property type="entry name" value="Anthranilate_Pribosyl_Tfrase"/>
</dbReference>
<dbReference type="GO" id="GO:0003677">
    <property type="term" value="F:DNA binding"/>
    <property type="evidence" value="ECO:0007669"/>
    <property type="project" value="UniProtKB-KW"/>
</dbReference>
<dbReference type="SUPFAM" id="SSF47648">
    <property type="entry name" value="Nucleoside phosphorylase/phosphoribosyltransferase N-terminal domain"/>
    <property type="match status" value="1"/>
</dbReference>
<dbReference type="InterPro" id="IPR017459">
    <property type="entry name" value="Glycosyl_Trfase_fam3_N_dom"/>
</dbReference>